<reference evidence="1" key="1">
    <citation type="journal article" date="2020" name="Nature">
        <title>Giant virus diversity and host interactions through global metagenomics.</title>
        <authorList>
            <person name="Schulz F."/>
            <person name="Roux S."/>
            <person name="Paez-Espino D."/>
            <person name="Jungbluth S."/>
            <person name="Walsh D.A."/>
            <person name="Denef V.J."/>
            <person name="McMahon K.D."/>
            <person name="Konstantinidis K.T."/>
            <person name="Eloe-Fadrosh E.A."/>
            <person name="Kyrpides N.C."/>
            <person name="Woyke T."/>
        </authorList>
    </citation>
    <scope>NUCLEOTIDE SEQUENCE</scope>
    <source>
        <strain evidence="1">GVMAG-M-3300001348-25</strain>
    </source>
</reference>
<proteinExistence type="predicted"/>
<protein>
    <submittedName>
        <fullName evidence="1">Uncharacterized protein</fullName>
    </submittedName>
</protein>
<organism evidence="1">
    <name type="scientific">viral metagenome</name>
    <dbReference type="NCBI Taxonomy" id="1070528"/>
    <lineage>
        <taxon>unclassified sequences</taxon>
        <taxon>metagenomes</taxon>
        <taxon>organismal metagenomes</taxon>
    </lineage>
</organism>
<name>A0A6C0EJB4_9ZZZZ</name>
<dbReference type="AlphaFoldDB" id="A0A6C0EJB4"/>
<accession>A0A6C0EJB4</accession>
<sequence length="206" mass="24341">MNYGMYMFFLLILYLLYNTIEEKSSDEATGLCKDGYVVLHGNSRREVLEELPKDYVFLDYKYTFKGCKTNIFHRDISSSQYFIHTRYPVYTYSIYKSKGPLISVCPGSHHTTPYLFSKPVTIYGEKHTGILYNNDLVHAGVFHKEKGKHYEEQYKICHKKDVDKLKMIKKESSHDTGECRDTYFTDFILRKLSLIINYPLNYINLR</sequence>
<evidence type="ECO:0000313" key="1">
    <source>
        <dbReference type="EMBL" id="QHT28420.1"/>
    </source>
</evidence>
<dbReference type="EMBL" id="MN738857">
    <property type="protein sequence ID" value="QHT28420.1"/>
    <property type="molecule type" value="Genomic_DNA"/>
</dbReference>